<proteinExistence type="inferred from homology"/>
<keyword evidence="5" id="KW-1185">Reference proteome</keyword>
<evidence type="ECO:0000256" key="1">
    <source>
        <dbReference type="ARBA" id="ARBA00010646"/>
    </source>
</evidence>
<name>A0ABW5QZ11_9BACL</name>
<evidence type="ECO:0000256" key="3">
    <source>
        <dbReference type="ARBA" id="ARBA00023295"/>
    </source>
</evidence>
<accession>A0ABW5QZ11</accession>
<dbReference type="EMBL" id="JBHUMY010000012">
    <property type="protein sequence ID" value="MFD2660998.1"/>
    <property type="molecule type" value="Genomic_DNA"/>
</dbReference>
<dbReference type="RefSeq" id="WP_379273239.1">
    <property type="nucleotide sequence ID" value="NZ_JBHUGT010000002.1"/>
</dbReference>
<dbReference type="Proteomes" id="UP001597493">
    <property type="component" value="Unassembled WGS sequence"/>
</dbReference>
<dbReference type="InterPro" id="IPR018077">
    <property type="entry name" value="Glyco_hydro_fam25_subgr"/>
</dbReference>
<evidence type="ECO:0000313" key="5">
    <source>
        <dbReference type="Proteomes" id="UP001597493"/>
    </source>
</evidence>
<dbReference type="InterPro" id="IPR017853">
    <property type="entry name" value="GH"/>
</dbReference>
<comment type="caution">
    <text evidence="4">The sequence shown here is derived from an EMBL/GenBank/DDBJ whole genome shotgun (WGS) entry which is preliminary data.</text>
</comment>
<sequence length="322" mass="34864">MQTRSDGNAQGIDVSRYQGKIDWGKVKADGISFVFAKATESVGYRDPTFEDNIAGAKAAGLATGAYHFVTARTVEAARKEAANFARAIMAVGGVELPPAMDYENNPGNLNKTVINAVARAFLKEIESITGKRPIIYTGNSFAGNFDDSLAAYPLWVARYSNSAPFDVAGWDRWTFWQYSDGGTGGQRPGGGRRVSGIAGPVDLNEYAGTEEDLFKKYVFMKEEEPMTEAEKQQVAALENRIAALEAYLNTAGDANPPAWAKPAAEAALKAGIVTSVDDKGRPEIITIQMLYNAGLCNAELIKFFKSFSASTRKAIEELEKKN</sequence>
<keyword evidence="3" id="KW-0326">Glycosidase</keyword>
<dbReference type="Pfam" id="PF01183">
    <property type="entry name" value="Glyco_hydro_25"/>
    <property type="match status" value="1"/>
</dbReference>
<dbReference type="SMART" id="SM00641">
    <property type="entry name" value="Glyco_25"/>
    <property type="match status" value="1"/>
</dbReference>
<dbReference type="SUPFAM" id="SSF51445">
    <property type="entry name" value="(Trans)glycosidases"/>
    <property type="match status" value="1"/>
</dbReference>
<dbReference type="PANTHER" id="PTHR34135">
    <property type="entry name" value="LYSOZYME"/>
    <property type="match status" value="1"/>
</dbReference>
<organism evidence="4 5">
    <name type="scientific">Paenibacillus thailandensis</name>
    <dbReference type="NCBI Taxonomy" id="393250"/>
    <lineage>
        <taxon>Bacteria</taxon>
        <taxon>Bacillati</taxon>
        <taxon>Bacillota</taxon>
        <taxon>Bacilli</taxon>
        <taxon>Bacillales</taxon>
        <taxon>Paenibacillaceae</taxon>
        <taxon>Paenibacillus</taxon>
    </lineage>
</organism>
<dbReference type="InterPro" id="IPR002053">
    <property type="entry name" value="Glyco_hydro_25"/>
</dbReference>
<reference evidence="5" key="1">
    <citation type="journal article" date="2019" name="Int. J. Syst. Evol. Microbiol.">
        <title>The Global Catalogue of Microorganisms (GCM) 10K type strain sequencing project: providing services to taxonomists for standard genome sequencing and annotation.</title>
        <authorList>
            <consortium name="The Broad Institute Genomics Platform"/>
            <consortium name="The Broad Institute Genome Sequencing Center for Infectious Disease"/>
            <person name="Wu L."/>
            <person name="Ma J."/>
        </authorList>
    </citation>
    <scope>NUCLEOTIDE SEQUENCE [LARGE SCALE GENOMIC DNA]</scope>
    <source>
        <strain evidence="5">TISTR 1827</strain>
    </source>
</reference>
<dbReference type="PROSITE" id="PS51904">
    <property type="entry name" value="GLYCOSYL_HYDROL_F25_2"/>
    <property type="match status" value="1"/>
</dbReference>
<dbReference type="GO" id="GO:0016787">
    <property type="term" value="F:hydrolase activity"/>
    <property type="evidence" value="ECO:0007669"/>
    <property type="project" value="UniProtKB-KW"/>
</dbReference>
<evidence type="ECO:0000256" key="2">
    <source>
        <dbReference type="ARBA" id="ARBA00022801"/>
    </source>
</evidence>
<dbReference type="CDD" id="cd00599">
    <property type="entry name" value="GH25_muramidase"/>
    <property type="match status" value="1"/>
</dbReference>
<comment type="similarity">
    <text evidence="1">Belongs to the glycosyl hydrolase 25 family.</text>
</comment>
<evidence type="ECO:0000313" key="4">
    <source>
        <dbReference type="EMBL" id="MFD2660998.1"/>
    </source>
</evidence>
<dbReference type="PANTHER" id="PTHR34135:SF2">
    <property type="entry name" value="LYSOZYME"/>
    <property type="match status" value="1"/>
</dbReference>
<protein>
    <submittedName>
        <fullName evidence="4">Glycoside hydrolase family 25 protein</fullName>
    </submittedName>
</protein>
<keyword evidence="2 4" id="KW-0378">Hydrolase</keyword>
<dbReference type="Gene3D" id="3.20.20.80">
    <property type="entry name" value="Glycosidases"/>
    <property type="match status" value="1"/>
</dbReference>
<gene>
    <name evidence="4" type="ORF">ACFSW5_12130</name>
</gene>